<sequence>MRNEDRQFDLKIRSIMENGKEEVPDRVWDAVQQRLSALEYSSAERGKPQRRTVMSRLIYVAAGMAAAAAIAAALIFTGPSGSQQRPDTLADAGNSGQAMTQPAGQSGGTGDNDIMIDVVPREESITGKDIDSISGQIAAIGLTAYVPEPMSESGMPGISAAADRTSAAGTTADTRTGTAPEDNGSGTTAGTRIATVPEVQETGSTHEDQKTGNVSRTASGITEVAQDKWTATTGTEERQSRRPEISLTVYGNALSNNSDGKSSRRPPIMQSPGVMKDCVVEDQAKSYGIPLSFGAGVKIAFTPRWALSAGINYTLLTRTLSGTYYDRDGSPNYDNSISNRQNYIGIPVNVYCNILSGDFVDFYAWAGGTVEKCVSDNYLVDVQNREFNWSKGSKGVQLSAGLGIGVEFILARRLGLYIDPSVRYYFESRQPKSIRTVQPLMFSFEAGLRVRL</sequence>
<feature type="compositionally biased region" description="Polar residues" evidence="1">
    <location>
        <begin position="211"/>
        <end position="220"/>
    </location>
</feature>
<feature type="transmembrane region" description="Helical" evidence="2">
    <location>
        <begin position="57"/>
        <end position="76"/>
    </location>
</feature>
<keyword evidence="2" id="KW-0812">Transmembrane</keyword>
<evidence type="ECO:0000313" key="4">
    <source>
        <dbReference type="Proteomes" id="UP000823750"/>
    </source>
</evidence>
<proteinExistence type="predicted"/>
<dbReference type="EMBL" id="JADILX010000082">
    <property type="protein sequence ID" value="MBO8485824.1"/>
    <property type="molecule type" value="Genomic_DNA"/>
</dbReference>
<gene>
    <name evidence="3" type="ORF">IAB78_05310</name>
</gene>
<keyword evidence="2" id="KW-0472">Membrane</keyword>
<feature type="compositionally biased region" description="Basic and acidic residues" evidence="1">
    <location>
        <begin position="235"/>
        <end position="244"/>
    </location>
</feature>
<feature type="region of interest" description="Disordered" evidence="1">
    <location>
        <begin position="153"/>
        <end position="272"/>
    </location>
</feature>
<comment type="caution">
    <text evidence="3">The sequence shown here is derived from an EMBL/GenBank/DDBJ whole genome shotgun (WGS) entry which is preliminary data.</text>
</comment>
<feature type="compositionally biased region" description="Polar residues" evidence="1">
    <location>
        <begin position="94"/>
        <end position="104"/>
    </location>
</feature>
<feature type="compositionally biased region" description="Low complexity" evidence="1">
    <location>
        <begin position="159"/>
        <end position="179"/>
    </location>
</feature>
<keyword evidence="2" id="KW-1133">Transmembrane helix</keyword>
<accession>A0A9D9NSH7</accession>
<protein>
    <submittedName>
        <fullName evidence="3">Outer membrane beta-barrel protein</fullName>
    </submittedName>
</protein>
<dbReference type="Proteomes" id="UP000823750">
    <property type="component" value="Unassembled WGS sequence"/>
</dbReference>
<organism evidence="3 4">
    <name type="scientific">Candidatus Cryptobacteroides excrementavium</name>
    <dbReference type="NCBI Taxonomy" id="2840759"/>
    <lineage>
        <taxon>Bacteria</taxon>
        <taxon>Pseudomonadati</taxon>
        <taxon>Bacteroidota</taxon>
        <taxon>Bacteroidia</taxon>
        <taxon>Bacteroidales</taxon>
        <taxon>Candidatus Cryptobacteroides</taxon>
    </lineage>
</organism>
<name>A0A9D9NSH7_9BACT</name>
<evidence type="ECO:0000313" key="3">
    <source>
        <dbReference type="EMBL" id="MBO8485824.1"/>
    </source>
</evidence>
<reference evidence="3" key="1">
    <citation type="submission" date="2020-10" db="EMBL/GenBank/DDBJ databases">
        <authorList>
            <person name="Gilroy R."/>
        </authorList>
    </citation>
    <scope>NUCLEOTIDE SEQUENCE</scope>
    <source>
        <strain evidence="3">B2-16538</strain>
    </source>
</reference>
<evidence type="ECO:0000256" key="1">
    <source>
        <dbReference type="SAM" id="MobiDB-lite"/>
    </source>
</evidence>
<dbReference type="AlphaFoldDB" id="A0A9D9NSH7"/>
<feature type="region of interest" description="Disordered" evidence="1">
    <location>
        <begin position="81"/>
        <end position="112"/>
    </location>
</feature>
<evidence type="ECO:0000256" key="2">
    <source>
        <dbReference type="SAM" id="Phobius"/>
    </source>
</evidence>
<reference evidence="3" key="2">
    <citation type="journal article" date="2021" name="PeerJ">
        <title>Extensive microbial diversity within the chicken gut microbiome revealed by metagenomics and culture.</title>
        <authorList>
            <person name="Gilroy R."/>
            <person name="Ravi A."/>
            <person name="Getino M."/>
            <person name="Pursley I."/>
            <person name="Horton D.L."/>
            <person name="Alikhan N.F."/>
            <person name="Baker D."/>
            <person name="Gharbi K."/>
            <person name="Hall N."/>
            <person name="Watson M."/>
            <person name="Adriaenssens E.M."/>
            <person name="Foster-Nyarko E."/>
            <person name="Jarju S."/>
            <person name="Secka A."/>
            <person name="Antonio M."/>
            <person name="Oren A."/>
            <person name="Chaudhuri R.R."/>
            <person name="La Ragione R."/>
            <person name="Hildebrand F."/>
            <person name="Pallen M.J."/>
        </authorList>
    </citation>
    <scope>NUCLEOTIDE SEQUENCE</scope>
    <source>
        <strain evidence="3">B2-16538</strain>
    </source>
</reference>